<organism evidence="1 2">
    <name type="scientific">Amblyomma americanum</name>
    <name type="common">Lone star tick</name>
    <dbReference type="NCBI Taxonomy" id="6943"/>
    <lineage>
        <taxon>Eukaryota</taxon>
        <taxon>Metazoa</taxon>
        <taxon>Ecdysozoa</taxon>
        <taxon>Arthropoda</taxon>
        <taxon>Chelicerata</taxon>
        <taxon>Arachnida</taxon>
        <taxon>Acari</taxon>
        <taxon>Parasitiformes</taxon>
        <taxon>Ixodida</taxon>
        <taxon>Ixodoidea</taxon>
        <taxon>Ixodidae</taxon>
        <taxon>Amblyomminae</taxon>
        <taxon>Amblyomma</taxon>
    </lineage>
</organism>
<proteinExistence type="predicted"/>
<evidence type="ECO:0000313" key="2">
    <source>
        <dbReference type="Proteomes" id="UP001321473"/>
    </source>
</evidence>
<sequence>MQVTNFFLTSFDRRKRFRFFFIGVDREAEADCSSIRNQMLQEVHEFRMFSDFDGGWRKRKEFVCAKVCREEENYINAVCKISQQGVEVFRIFDCDESSWRK</sequence>
<evidence type="ECO:0000313" key="1">
    <source>
        <dbReference type="EMBL" id="KAK8767319.1"/>
    </source>
</evidence>
<protein>
    <submittedName>
        <fullName evidence="1">Uncharacterized protein</fullName>
    </submittedName>
</protein>
<comment type="caution">
    <text evidence="1">The sequence shown here is derived from an EMBL/GenBank/DDBJ whole genome shotgun (WGS) entry which is preliminary data.</text>
</comment>
<name>A0AAQ4DXX9_AMBAM</name>
<gene>
    <name evidence="1" type="ORF">V5799_005900</name>
</gene>
<dbReference type="EMBL" id="JARKHS020025578">
    <property type="protein sequence ID" value="KAK8767319.1"/>
    <property type="molecule type" value="Genomic_DNA"/>
</dbReference>
<keyword evidence="2" id="KW-1185">Reference proteome</keyword>
<dbReference type="AlphaFoldDB" id="A0AAQ4DXX9"/>
<dbReference type="Proteomes" id="UP001321473">
    <property type="component" value="Unassembled WGS sequence"/>
</dbReference>
<reference evidence="1 2" key="1">
    <citation type="journal article" date="2023" name="Arcadia Sci">
        <title>De novo assembly of a long-read Amblyomma americanum tick genome.</title>
        <authorList>
            <person name="Chou S."/>
            <person name="Poskanzer K.E."/>
            <person name="Rollins M."/>
            <person name="Thuy-Boun P.S."/>
        </authorList>
    </citation>
    <scope>NUCLEOTIDE SEQUENCE [LARGE SCALE GENOMIC DNA]</scope>
    <source>
        <strain evidence="1">F_SG_1</strain>
        <tissue evidence="1">Salivary glands</tissue>
    </source>
</reference>
<accession>A0AAQ4DXX9</accession>